<dbReference type="PROSITE" id="PS51257">
    <property type="entry name" value="PROKAR_LIPOPROTEIN"/>
    <property type="match status" value="1"/>
</dbReference>
<comment type="caution">
    <text evidence="2">The sequence shown here is derived from an EMBL/GenBank/DDBJ whole genome shotgun (WGS) entry which is preliminary data.</text>
</comment>
<accession>A0A4R3MWK9</accession>
<dbReference type="AlphaFoldDB" id="A0A4R3MWK9"/>
<keyword evidence="3" id="KW-1185">Reference proteome</keyword>
<dbReference type="OrthoDB" id="9776669at2"/>
<dbReference type="SUPFAM" id="SSF53850">
    <property type="entry name" value="Periplasmic binding protein-like II"/>
    <property type="match status" value="1"/>
</dbReference>
<dbReference type="EMBL" id="SMAN01000016">
    <property type="protein sequence ID" value="TCT19906.1"/>
    <property type="molecule type" value="Genomic_DNA"/>
</dbReference>
<dbReference type="InterPro" id="IPR011852">
    <property type="entry name" value="TRAP_TAXI"/>
</dbReference>
<gene>
    <name evidence="2" type="ORF">EDD68_11635</name>
</gene>
<dbReference type="CDD" id="cd13520">
    <property type="entry name" value="PBP2_TAXI_TRAP"/>
    <property type="match status" value="1"/>
</dbReference>
<sequence>MKKLFSMVFFALILVLAACGSGDEDNNAGGDNDGDNAGGEGAQIQLGTGSTGGTYYPLGQEIANILTDNVDVEGFSVSAISTDASVDNLSRIGRGELELGMTVHVPAHEAIEGTGAFDGTVIDNFGFMGHIYPEVMQVFTLESTGIESIADLKGKRVAIGPPGSGTQTLAKQILEAYGIGEGDYTAFQEGFGDASKKLQDGQVDASFGILGLPSSAVDELQAATGEVKLLEISGEELASLEETTGYEEFEIPAGSWEWLEEPVTTLSAYAILVGSTDLIDEDLGYEITKALFENAGDITHSQGQHITKDNALNGLGDLKLHPGAERYFKEIGLLD</sequence>
<dbReference type="Gene3D" id="3.40.190.10">
    <property type="entry name" value="Periplasmic binding protein-like II"/>
    <property type="match status" value="2"/>
</dbReference>
<evidence type="ECO:0008006" key="4">
    <source>
        <dbReference type="Google" id="ProtNLM"/>
    </source>
</evidence>
<evidence type="ECO:0000313" key="2">
    <source>
        <dbReference type="EMBL" id="TCT19906.1"/>
    </source>
</evidence>
<reference evidence="2 3" key="1">
    <citation type="submission" date="2019-03" db="EMBL/GenBank/DDBJ databases">
        <title>Genomic Encyclopedia of Type Strains, Phase IV (KMG-IV): sequencing the most valuable type-strain genomes for metagenomic binning, comparative biology and taxonomic classification.</title>
        <authorList>
            <person name="Goeker M."/>
        </authorList>
    </citation>
    <scope>NUCLEOTIDE SEQUENCE [LARGE SCALE GENOMIC DNA]</scope>
    <source>
        <strain evidence="2 3">DSM 25894</strain>
    </source>
</reference>
<feature type="chain" id="PRO_5038678272" description="TRAP transporter TAXI family solute receptor" evidence="1">
    <location>
        <begin position="18"/>
        <end position="335"/>
    </location>
</feature>
<feature type="signal peptide" evidence="1">
    <location>
        <begin position="1"/>
        <end position="17"/>
    </location>
</feature>
<dbReference type="RefSeq" id="WP_132372334.1">
    <property type="nucleotide sequence ID" value="NZ_SMAN01000016.1"/>
</dbReference>
<organism evidence="2 3">
    <name type="scientific">Melghiribacillus thermohalophilus</name>
    <dbReference type="NCBI Taxonomy" id="1324956"/>
    <lineage>
        <taxon>Bacteria</taxon>
        <taxon>Bacillati</taxon>
        <taxon>Bacillota</taxon>
        <taxon>Bacilli</taxon>
        <taxon>Bacillales</taxon>
        <taxon>Bacillaceae</taxon>
        <taxon>Melghiribacillus</taxon>
    </lineage>
</organism>
<keyword evidence="1" id="KW-0732">Signal</keyword>
<proteinExistence type="predicted"/>
<protein>
    <recommendedName>
        <fullName evidence="4">TRAP transporter TAXI family solute receptor</fullName>
    </recommendedName>
</protein>
<dbReference type="PANTHER" id="PTHR42941:SF1">
    <property type="entry name" value="SLL1037 PROTEIN"/>
    <property type="match status" value="1"/>
</dbReference>
<dbReference type="NCBIfam" id="TIGR02122">
    <property type="entry name" value="TRAP_TAXI"/>
    <property type="match status" value="1"/>
</dbReference>
<dbReference type="Proteomes" id="UP000294650">
    <property type="component" value="Unassembled WGS sequence"/>
</dbReference>
<dbReference type="Pfam" id="PF16868">
    <property type="entry name" value="NMT1_3"/>
    <property type="match status" value="1"/>
</dbReference>
<evidence type="ECO:0000256" key="1">
    <source>
        <dbReference type="SAM" id="SignalP"/>
    </source>
</evidence>
<dbReference type="PANTHER" id="PTHR42941">
    <property type="entry name" value="SLL1037 PROTEIN"/>
    <property type="match status" value="1"/>
</dbReference>
<name>A0A4R3MWK9_9BACI</name>
<evidence type="ECO:0000313" key="3">
    <source>
        <dbReference type="Proteomes" id="UP000294650"/>
    </source>
</evidence>